<evidence type="ECO:0000256" key="1">
    <source>
        <dbReference type="SAM" id="MobiDB-lite"/>
    </source>
</evidence>
<keyword evidence="3" id="KW-1185">Reference proteome</keyword>
<reference evidence="2" key="1">
    <citation type="submission" date="2023-04" db="EMBL/GenBank/DDBJ databases">
        <authorList>
            <consortium name="ELIXIR-Norway"/>
        </authorList>
    </citation>
    <scope>NUCLEOTIDE SEQUENCE [LARGE SCALE GENOMIC DNA]</scope>
</reference>
<protein>
    <submittedName>
        <fullName evidence="2">Uncharacterized protein</fullName>
    </submittedName>
</protein>
<name>A0ABN8ZQ94_RANTA</name>
<dbReference type="EMBL" id="OX459941">
    <property type="protein sequence ID" value="CAI9176107.1"/>
    <property type="molecule type" value="Genomic_DNA"/>
</dbReference>
<sequence>MKVKSESEVAQCLTLGDPMDCSPPGSSVHGVFQARVLEWVPLPSPMDPLWPLLFSTATWLPQEMPPPNKYWMLGKQIKVGMLVFRAGPGSATDGKPYDTAPAPRVVSRDEEEMQNKRARAFKKFTSQQFY</sequence>
<feature type="region of interest" description="Disordered" evidence="1">
    <location>
        <begin position="89"/>
        <end position="112"/>
    </location>
</feature>
<dbReference type="Proteomes" id="UP001176941">
    <property type="component" value="Chromosome 5"/>
</dbReference>
<gene>
    <name evidence="2" type="ORF">MRATA1EN1_LOCUS25069</name>
</gene>
<evidence type="ECO:0000313" key="3">
    <source>
        <dbReference type="Proteomes" id="UP001176941"/>
    </source>
</evidence>
<evidence type="ECO:0000313" key="2">
    <source>
        <dbReference type="EMBL" id="CAI9176107.1"/>
    </source>
</evidence>
<accession>A0ABN8ZQ94</accession>
<proteinExistence type="predicted"/>
<organism evidence="2 3">
    <name type="scientific">Rangifer tarandus platyrhynchus</name>
    <name type="common">Svalbard reindeer</name>
    <dbReference type="NCBI Taxonomy" id="3082113"/>
    <lineage>
        <taxon>Eukaryota</taxon>
        <taxon>Metazoa</taxon>
        <taxon>Chordata</taxon>
        <taxon>Craniata</taxon>
        <taxon>Vertebrata</taxon>
        <taxon>Euteleostomi</taxon>
        <taxon>Mammalia</taxon>
        <taxon>Eutheria</taxon>
        <taxon>Laurasiatheria</taxon>
        <taxon>Artiodactyla</taxon>
        <taxon>Ruminantia</taxon>
        <taxon>Pecora</taxon>
        <taxon>Cervidae</taxon>
        <taxon>Odocoileinae</taxon>
        <taxon>Rangifer</taxon>
    </lineage>
</organism>